<organism evidence="1 2">
    <name type="scientific">Dallia pectoralis</name>
    <name type="common">Alaska blackfish</name>
    <dbReference type="NCBI Taxonomy" id="75939"/>
    <lineage>
        <taxon>Eukaryota</taxon>
        <taxon>Metazoa</taxon>
        <taxon>Chordata</taxon>
        <taxon>Craniata</taxon>
        <taxon>Vertebrata</taxon>
        <taxon>Euteleostomi</taxon>
        <taxon>Actinopterygii</taxon>
        <taxon>Neopterygii</taxon>
        <taxon>Teleostei</taxon>
        <taxon>Protacanthopterygii</taxon>
        <taxon>Esociformes</taxon>
        <taxon>Umbridae</taxon>
        <taxon>Dallia</taxon>
    </lineage>
</organism>
<sequence>MALCGGVGAMALPGELIVHIFSFLSDRDKLRASAVCSRWRECLFYPSLWTELKLRVGGGSTGGGSGSEQTPRLEFLMRKFGAFVHELQLEFAPLDGYLGPLNGVESRMEPGENDHPFPARWKDAVNTYLDQVLCVLGCIRNNRNLQKFSLYGDTCILQDEGILDTAHLNQVDQGGKKIKEIQQLLVEVLSNSRQMKWLSSAFMMGVVTPCSLASLSNQSAGSLEHLSLLDNQQHCLVYPVELERLVHLRSLALNFCDFTSEMCRLLAERENAPLHRLSLMLNGVALETKSLDCTASEDDWKALVRQSANLRVYVMALDVCSQDLLRVLKPSLPLERIHLDSFTTLVTDGNLELIAQQYNKTLCQFVLMRDDIGFPDLSINRNEDPLVLLAWRCVHLSVLIIHGYTVWSHNLVAISRLRGSSLKVLAVSEESIDFDPEQGVYMEGDPVHNLVKEVSLGLGRVWHPSMDSNLVLSEPTQHFHREVQSFSLGM</sequence>
<name>A0ACC2FIC6_DALPE</name>
<gene>
    <name evidence="1" type="ORF">DPEC_G00293810</name>
</gene>
<evidence type="ECO:0000313" key="2">
    <source>
        <dbReference type="Proteomes" id="UP001157502"/>
    </source>
</evidence>
<comment type="caution">
    <text evidence="1">The sequence shown here is derived from an EMBL/GenBank/DDBJ whole genome shotgun (WGS) entry which is preliminary data.</text>
</comment>
<protein>
    <submittedName>
        <fullName evidence="1">Uncharacterized protein</fullName>
    </submittedName>
</protein>
<evidence type="ECO:0000313" key="1">
    <source>
        <dbReference type="EMBL" id="KAJ7991105.1"/>
    </source>
</evidence>
<proteinExistence type="predicted"/>
<keyword evidence="2" id="KW-1185">Reference proteome</keyword>
<reference evidence="1" key="1">
    <citation type="submission" date="2021-05" db="EMBL/GenBank/DDBJ databases">
        <authorList>
            <person name="Pan Q."/>
            <person name="Jouanno E."/>
            <person name="Zahm M."/>
            <person name="Klopp C."/>
            <person name="Cabau C."/>
            <person name="Louis A."/>
            <person name="Berthelot C."/>
            <person name="Parey E."/>
            <person name="Roest Crollius H."/>
            <person name="Montfort J."/>
            <person name="Robinson-Rechavi M."/>
            <person name="Bouchez O."/>
            <person name="Lampietro C."/>
            <person name="Lopez Roques C."/>
            <person name="Donnadieu C."/>
            <person name="Postlethwait J."/>
            <person name="Bobe J."/>
            <person name="Dillon D."/>
            <person name="Chandos A."/>
            <person name="von Hippel F."/>
            <person name="Guiguen Y."/>
        </authorList>
    </citation>
    <scope>NUCLEOTIDE SEQUENCE</scope>
    <source>
        <strain evidence="1">YG-Jan2019</strain>
    </source>
</reference>
<dbReference type="EMBL" id="CM055754">
    <property type="protein sequence ID" value="KAJ7991105.1"/>
    <property type="molecule type" value="Genomic_DNA"/>
</dbReference>
<dbReference type="Proteomes" id="UP001157502">
    <property type="component" value="Chromosome 27"/>
</dbReference>
<accession>A0ACC2FIC6</accession>